<evidence type="ECO:0000313" key="3">
    <source>
        <dbReference type="EMBL" id="MBW74917.1"/>
    </source>
</evidence>
<dbReference type="EMBL" id="GGFL01010739">
    <property type="protein sequence ID" value="MBW74917.1"/>
    <property type="molecule type" value="Transcribed_RNA"/>
</dbReference>
<protein>
    <submittedName>
        <fullName evidence="3">Putative secreted protein</fullName>
    </submittedName>
</protein>
<accession>A0A2M4DBI2</accession>
<feature type="chain" id="PRO_5014792205" evidence="2">
    <location>
        <begin position="20"/>
        <end position="210"/>
    </location>
</feature>
<evidence type="ECO:0000256" key="2">
    <source>
        <dbReference type="SAM" id="SignalP"/>
    </source>
</evidence>
<evidence type="ECO:0000256" key="1">
    <source>
        <dbReference type="SAM" id="MobiDB-lite"/>
    </source>
</evidence>
<keyword evidence="2" id="KW-0732">Signal</keyword>
<reference evidence="3" key="1">
    <citation type="submission" date="2018-01" db="EMBL/GenBank/DDBJ databases">
        <title>An insight into the sialome of Amazonian anophelines.</title>
        <authorList>
            <person name="Ribeiro J.M."/>
            <person name="Scarpassa V."/>
            <person name="Calvo E."/>
        </authorList>
    </citation>
    <scope>NUCLEOTIDE SEQUENCE</scope>
</reference>
<organism evidence="3">
    <name type="scientific">Anopheles darlingi</name>
    <name type="common">Mosquito</name>
    <dbReference type="NCBI Taxonomy" id="43151"/>
    <lineage>
        <taxon>Eukaryota</taxon>
        <taxon>Metazoa</taxon>
        <taxon>Ecdysozoa</taxon>
        <taxon>Arthropoda</taxon>
        <taxon>Hexapoda</taxon>
        <taxon>Insecta</taxon>
        <taxon>Pterygota</taxon>
        <taxon>Neoptera</taxon>
        <taxon>Endopterygota</taxon>
        <taxon>Diptera</taxon>
        <taxon>Nematocera</taxon>
        <taxon>Culicoidea</taxon>
        <taxon>Culicidae</taxon>
        <taxon>Anophelinae</taxon>
        <taxon>Anopheles</taxon>
    </lineage>
</organism>
<dbReference type="AlphaFoldDB" id="A0A2M4DBI2"/>
<feature type="region of interest" description="Disordered" evidence="1">
    <location>
        <begin position="102"/>
        <end position="123"/>
    </location>
</feature>
<sequence>MVRLLGCSVLVLELPLHTAQILRTHTFQPAPAHTRTHARTHAGALYLRALTSCSAALRHVEHRTQRGVHSSSNSSCTGCLLAHRTAKRSEATGYRRAARFEPRAAAKTRPSFPKRPKNPKANRATVTAHRWLPMWSSSTPIDRVTPSGVRMLYSCRCRRRTTTMTTTMATKCFVSIADRCSFSRHPVSPSSLTLAATCKLWHRCTTWTRD</sequence>
<proteinExistence type="predicted"/>
<name>A0A2M4DBI2_ANODA</name>
<feature type="signal peptide" evidence="2">
    <location>
        <begin position="1"/>
        <end position="19"/>
    </location>
</feature>